<feature type="compositionally biased region" description="Acidic residues" evidence="1">
    <location>
        <begin position="146"/>
        <end position="157"/>
    </location>
</feature>
<evidence type="ECO:0000313" key="3">
    <source>
        <dbReference type="Proteomes" id="UP001141806"/>
    </source>
</evidence>
<organism evidence="2 3">
    <name type="scientific">Protea cynaroides</name>
    <dbReference type="NCBI Taxonomy" id="273540"/>
    <lineage>
        <taxon>Eukaryota</taxon>
        <taxon>Viridiplantae</taxon>
        <taxon>Streptophyta</taxon>
        <taxon>Embryophyta</taxon>
        <taxon>Tracheophyta</taxon>
        <taxon>Spermatophyta</taxon>
        <taxon>Magnoliopsida</taxon>
        <taxon>Proteales</taxon>
        <taxon>Proteaceae</taxon>
        <taxon>Protea</taxon>
    </lineage>
</organism>
<proteinExistence type="predicted"/>
<name>A0A9Q0R3H8_9MAGN</name>
<dbReference type="Proteomes" id="UP001141806">
    <property type="component" value="Unassembled WGS sequence"/>
</dbReference>
<protein>
    <submittedName>
        <fullName evidence="2">Uncharacterized protein</fullName>
    </submittedName>
</protein>
<reference evidence="2" key="1">
    <citation type="journal article" date="2023" name="Plant J.">
        <title>The genome of the king protea, Protea cynaroides.</title>
        <authorList>
            <person name="Chang J."/>
            <person name="Duong T.A."/>
            <person name="Schoeman C."/>
            <person name="Ma X."/>
            <person name="Roodt D."/>
            <person name="Barker N."/>
            <person name="Li Z."/>
            <person name="Van de Peer Y."/>
            <person name="Mizrachi E."/>
        </authorList>
    </citation>
    <scope>NUCLEOTIDE SEQUENCE</scope>
    <source>
        <tissue evidence="2">Young leaves</tissue>
    </source>
</reference>
<feature type="region of interest" description="Disordered" evidence="1">
    <location>
        <begin position="137"/>
        <end position="196"/>
    </location>
</feature>
<dbReference type="EMBL" id="JAMYWD010000001">
    <property type="protein sequence ID" value="KAJ4982048.1"/>
    <property type="molecule type" value="Genomic_DNA"/>
</dbReference>
<accession>A0A9Q0R3H8</accession>
<comment type="caution">
    <text evidence="2">The sequence shown here is derived from an EMBL/GenBank/DDBJ whole genome shotgun (WGS) entry which is preliminary data.</text>
</comment>
<dbReference type="AlphaFoldDB" id="A0A9Q0R3H8"/>
<sequence>MAMPRKKQKRMEDDVVTIGGDKHELAAPNNHILLPMAVQTEVSLVTQLAILEVQHDAISPLLDVPSTVQQVAISTHGDVPSFVHHDATSLFCNVPSTIQHLGPSQRSHSPMMQTAITTPIESGKEFHSQGKAWVYMVDGNEGGGDSVDEESDSDETSSNECSPPTEFDSIISGEKEKDHSLRTQICDRGGCSEKEE</sequence>
<keyword evidence="3" id="KW-1185">Reference proteome</keyword>
<evidence type="ECO:0000256" key="1">
    <source>
        <dbReference type="SAM" id="MobiDB-lite"/>
    </source>
</evidence>
<gene>
    <name evidence="2" type="ORF">NE237_032885</name>
</gene>
<evidence type="ECO:0000313" key="2">
    <source>
        <dbReference type="EMBL" id="KAJ4982048.1"/>
    </source>
</evidence>